<comment type="caution">
    <text evidence="2">The sequence shown here is derived from an EMBL/GenBank/DDBJ whole genome shotgun (WGS) entry which is preliminary data.</text>
</comment>
<dbReference type="EMBL" id="WBKB01000002">
    <property type="protein sequence ID" value="KAB1644143.1"/>
    <property type="molecule type" value="Genomic_DNA"/>
</dbReference>
<dbReference type="PANTHER" id="PTHR43798">
    <property type="entry name" value="MONOACYLGLYCEROL LIPASE"/>
    <property type="match status" value="1"/>
</dbReference>
<dbReference type="RefSeq" id="WP_158051646.1">
    <property type="nucleotide sequence ID" value="NZ_WBKB01000002.1"/>
</dbReference>
<dbReference type="Proteomes" id="UP000433493">
    <property type="component" value="Unassembled WGS sequence"/>
</dbReference>
<dbReference type="InterPro" id="IPR000073">
    <property type="entry name" value="AB_hydrolase_1"/>
</dbReference>
<proteinExistence type="predicted"/>
<reference evidence="2 3" key="1">
    <citation type="submission" date="2019-09" db="EMBL/GenBank/DDBJ databases">
        <title>Phylogeny of genus Pseudoclavibacter and closely related genus.</title>
        <authorList>
            <person name="Li Y."/>
        </authorList>
    </citation>
    <scope>NUCLEOTIDE SEQUENCE [LARGE SCALE GENOMIC DNA]</scope>
    <source>
        <strain evidence="2 3">KCTC 13959</strain>
    </source>
</reference>
<dbReference type="InterPro" id="IPR029058">
    <property type="entry name" value="AB_hydrolase_fold"/>
</dbReference>
<protein>
    <submittedName>
        <fullName evidence="2">Alpha/beta hydrolase</fullName>
    </submittedName>
</protein>
<sequence length="302" mass="32877">MRALNPLQARLAEIPVTTRVHSIRGSATKVWEYGPATAPHTVVLVHGFRGTHHGLANLIALLPEVRFLAPDLPGFGESTPLNAEHSVSEYANWLLEFLAIEDPAATSTVLGHSFGSMLVASAASCLDGRDVILVNPIAENALHGPERLLTNLGVFYYWAGAVLPKPIGKTILSSPVITRVMSEVMAVTKDRALRQWIHEEHDEHFSEFADRDVLLEAFRASVSTDVRAFANALPSDTTLIAGERDLIAPLDATKRLHAAMPGAKLHVIQGVGHLIHYETPKPLARLVRQHLNEQAIEGASHD</sequence>
<accession>A0A7J5BFJ0</accession>
<organism evidence="2 3">
    <name type="scientific">Gulosibacter chungangensis</name>
    <dbReference type="NCBI Taxonomy" id="979746"/>
    <lineage>
        <taxon>Bacteria</taxon>
        <taxon>Bacillati</taxon>
        <taxon>Actinomycetota</taxon>
        <taxon>Actinomycetes</taxon>
        <taxon>Micrococcales</taxon>
        <taxon>Microbacteriaceae</taxon>
        <taxon>Gulosibacter</taxon>
    </lineage>
</organism>
<dbReference type="AlphaFoldDB" id="A0A7J5BFJ0"/>
<dbReference type="SUPFAM" id="SSF53474">
    <property type="entry name" value="alpha/beta-Hydrolases"/>
    <property type="match status" value="1"/>
</dbReference>
<dbReference type="InterPro" id="IPR050266">
    <property type="entry name" value="AB_hydrolase_sf"/>
</dbReference>
<name>A0A7J5BFJ0_9MICO</name>
<feature type="domain" description="AB hydrolase-1" evidence="1">
    <location>
        <begin position="42"/>
        <end position="285"/>
    </location>
</feature>
<dbReference type="GO" id="GO:0016020">
    <property type="term" value="C:membrane"/>
    <property type="evidence" value="ECO:0007669"/>
    <property type="project" value="TreeGrafter"/>
</dbReference>
<dbReference type="PRINTS" id="PR00111">
    <property type="entry name" value="ABHYDROLASE"/>
</dbReference>
<dbReference type="Gene3D" id="3.40.50.1820">
    <property type="entry name" value="alpha/beta hydrolase"/>
    <property type="match status" value="1"/>
</dbReference>
<dbReference type="OrthoDB" id="5195507at2"/>
<evidence type="ECO:0000259" key="1">
    <source>
        <dbReference type="Pfam" id="PF12697"/>
    </source>
</evidence>
<dbReference type="GO" id="GO:0016787">
    <property type="term" value="F:hydrolase activity"/>
    <property type="evidence" value="ECO:0007669"/>
    <property type="project" value="UniProtKB-KW"/>
</dbReference>
<dbReference type="Pfam" id="PF12697">
    <property type="entry name" value="Abhydrolase_6"/>
    <property type="match status" value="1"/>
</dbReference>
<keyword evidence="2" id="KW-0378">Hydrolase</keyword>
<gene>
    <name evidence="2" type="ORF">F8O05_05010</name>
</gene>
<dbReference type="PANTHER" id="PTHR43798:SF33">
    <property type="entry name" value="HYDROLASE, PUTATIVE (AFU_ORTHOLOGUE AFUA_2G14860)-RELATED"/>
    <property type="match status" value="1"/>
</dbReference>
<keyword evidence="3" id="KW-1185">Reference proteome</keyword>
<evidence type="ECO:0000313" key="2">
    <source>
        <dbReference type="EMBL" id="KAB1644143.1"/>
    </source>
</evidence>
<evidence type="ECO:0000313" key="3">
    <source>
        <dbReference type="Proteomes" id="UP000433493"/>
    </source>
</evidence>